<dbReference type="OMA" id="GYMRLVY"/>
<dbReference type="EMBL" id="MSZS01000008">
    <property type="protein sequence ID" value="PKX90039.1"/>
    <property type="molecule type" value="Genomic_DNA"/>
</dbReference>
<dbReference type="AlphaFoldDB" id="A0A2I1BXD7"/>
<dbReference type="Proteomes" id="UP000234474">
    <property type="component" value="Unassembled WGS sequence"/>
</dbReference>
<dbReference type="OrthoDB" id="2157530at2759"/>
<reference evidence="3" key="1">
    <citation type="journal article" date="2018" name="Proc. Natl. Acad. Sci. U.S.A.">
        <title>Linking secondary metabolites to gene clusters through genome sequencing of six diverse Aspergillus species.</title>
        <authorList>
            <person name="Kaerboelling I."/>
            <person name="Vesth T.C."/>
            <person name="Frisvad J.C."/>
            <person name="Nybo J.L."/>
            <person name="Theobald S."/>
            <person name="Kuo A."/>
            <person name="Bowyer P."/>
            <person name="Matsuda Y."/>
            <person name="Mondo S."/>
            <person name="Lyhne E.K."/>
            <person name="Kogle M.E."/>
            <person name="Clum A."/>
            <person name="Lipzen A."/>
            <person name="Salamov A."/>
            <person name="Ngan C.Y."/>
            <person name="Daum C."/>
            <person name="Chiniquy J."/>
            <person name="Barry K."/>
            <person name="LaButti K."/>
            <person name="Haridas S."/>
            <person name="Simmons B.A."/>
            <person name="Magnuson J.K."/>
            <person name="Mortensen U.H."/>
            <person name="Larsen T.O."/>
            <person name="Grigoriev I.V."/>
            <person name="Baker S.E."/>
            <person name="Andersen M.R."/>
        </authorList>
    </citation>
    <scope>NUCLEOTIDE SEQUENCE [LARGE SCALE GENOMIC DNA]</scope>
    <source>
        <strain evidence="3">IBT 16806</strain>
    </source>
</reference>
<evidence type="ECO:0000259" key="1">
    <source>
        <dbReference type="Pfam" id="PF06985"/>
    </source>
</evidence>
<gene>
    <name evidence="2" type="ORF">P174DRAFT_377641</name>
</gene>
<feature type="domain" description="Heterokaryon incompatibility" evidence="1">
    <location>
        <begin position="53"/>
        <end position="212"/>
    </location>
</feature>
<dbReference type="PANTHER" id="PTHR24148">
    <property type="entry name" value="ANKYRIN REPEAT DOMAIN-CONTAINING PROTEIN 39 HOMOLOG-RELATED"/>
    <property type="match status" value="1"/>
</dbReference>
<comment type="caution">
    <text evidence="2">The sequence shown here is derived from an EMBL/GenBank/DDBJ whole genome shotgun (WGS) entry which is preliminary data.</text>
</comment>
<dbReference type="GeneID" id="36530091"/>
<sequence length="685" mass="77845">MARYQYIPLPPIDELSPSPAFTRVLTLYPGAEYDPLYCTLDIVDIERCPWPPEALSYVWGSERAPMPLYCGNGQLSITLNLDIALRHLRLPHAHRRLWVDAICINQEDMRERERQVGYMRLVYKHAVAVIAWLGPGMPETAEAFDFARRLSELQRDMNETATSASDGRTVYSMKTEADVIMFETMAAEPRVTDALARLLAGQYFERVWCIQEVVASQRCIAKCGQHEMDFFDLLSLQTYVCNFRGVVLDAQGLDYPDGTVSFWSAFVLARRKILVLRKRQFVEGSVGKMFTLLGGIRNFKCTDPRDRIFALLGISDEGLQPVLALTQVEGAHNSRALSLLRRGVIWLSDKVNSLGPDINFLRPAALRPNYSKPVREVYRDFTRFSVRQQPRKLDILSLVQHTAHPLQDNWPSWVPKLHEERSVSLLPPGLCLAGIPMHGHYRYFAELHDSPLNGPSVEPDVLQLDGYRVDLVDAVSDLIHYKYTEKPPIEAIWSQLFNFPLFPRPGFQYTGTSEALDVAFLQTIGAGILGVIGMFLHHQASWQDSRLGAWDALRRQVKSNILAWLQAYPPAQGLPYPDLVPEGQLADLPGVENAYTHPVWVYSRNRRMYRTRSRLVGLGPQMMQPGDQVVVLFGGSLPFILRPWGREWLLIGDTYLHHDSILQGEQVQMVRSSSGPFRVETFRLA</sequence>
<keyword evidence="3" id="KW-1185">Reference proteome</keyword>
<dbReference type="Pfam" id="PF06985">
    <property type="entry name" value="HET"/>
    <property type="match status" value="1"/>
</dbReference>
<evidence type="ECO:0000313" key="2">
    <source>
        <dbReference type="EMBL" id="PKX90039.1"/>
    </source>
</evidence>
<dbReference type="RefSeq" id="XP_024678634.1">
    <property type="nucleotide sequence ID" value="XM_024822765.1"/>
</dbReference>
<dbReference type="InterPro" id="IPR010730">
    <property type="entry name" value="HET"/>
</dbReference>
<name>A0A2I1BXD7_ASPN1</name>
<accession>A0A2I1BXD7</accession>
<dbReference type="STRING" id="1392255.A0A2I1BXD7"/>
<dbReference type="VEuPathDB" id="FungiDB:P174DRAFT_377641"/>
<proteinExistence type="predicted"/>
<dbReference type="InterPro" id="IPR052895">
    <property type="entry name" value="HetReg/Transcr_Mod"/>
</dbReference>
<dbReference type="Pfam" id="PF26639">
    <property type="entry name" value="Het-6_barrel"/>
    <property type="match status" value="1"/>
</dbReference>
<organism evidence="2 3">
    <name type="scientific">Aspergillus novofumigatus (strain IBT 16806)</name>
    <dbReference type="NCBI Taxonomy" id="1392255"/>
    <lineage>
        <taxon>Eukaryota</taxon>
        <taxon>Fungi</taxon>
        <taxon>Dikarya</taxon>
        <taxon>Ascomycota</taxon>
        <taxon>Pezizomycotina</taxon>
        <taxon>Eurotiomycetes</taxon>
        <taxon>Eurotiomycetidae</taxon>
        <taxon>Eurotiales</taxon>
        <taxon>Aspergillaceae</taxon>
        <taxon>Aspergillus</taxon>
        <taxon>Aspergillus subgen. Fumigati</taxon>
    </lineage>
</organism>
<dbReference type="PANTHER" id="PTHR24148:SF64">
    <property type="entry name" value="HETEROKARYON INCOMPATIBILITY DOMAIN-CONTAINING PROTEIN"/>
    <property type="match status" value="1"/>
</dbReference>
<protein>
    <submittedName>
        <fullName evidence="2">HET domain protein</fullName>
    </submittedName>
</protein>
<evidence type="ECO:0000313" key="3">
    <source>
        <dbReference type="Proteomes" id="UP000234474"/>
    </source>
</evidence>